<evidence type="ECO:0000259" key="1">
    <source>
        <dbReference type="Pfam" id="PF13154"/>
    </source>
</evidence>
<protein>
    <submittedName>
        <fullName evidence="3">AAA family ATPase</fullName>
    </submittedName>
</protein>
<dbReference type="Gene3D" id="3.40.1360.10">
    <property type="match status" value="1"/>
</dbReference>
<dbReference type="Pfam" id="PF13155">
    <property type="entry name" value="Toprim_2"/>
    <property type="match status" value="1"/>
</dbReference>
<dbReference type="SUPFAM" id="SSF56731">
    <property type="entry name" value="DNA primase core"/>
    <property type="match status" value="1"/>
</dbReference>
<evidence type="ECO:0000313" key="2">
    <source>
        <dbReference type="EMBL" id="MCB6939088.1"/>
    </source>
</evidence>
<dbReference type="Proteomes" id="UP001197684">
    <property type="component" value="Unassembled WGS sequence"/>
</dbReference>
<dbReference type="SUPFAM" id="SSF57783">
    <property type="entry name" value="Zinc beta-ribbon"/>
    <property type="match status" value="1"/>
</dbReference>
<dbReference type="InterPro" id="IPR034154">
    <property type="entry name" value="TOPRIM_DnaG/twinkle"/>
</dbReference>
<dbReference type="Pfam" id="PF13154">
    <property type="entry name" value="DUF3991"/>
    <property type="match status" value="1"/>
</dbReference>
<dbReference type="SUPFAM" id="SSF52540">
    <property type="entry name" value="P-loop containing nucleoside triphosphate hydrolases"/>
    <property type="match status" value="1"/>
</dbReference>
<sequence>MQYTQAQIDRANAVSLEDFLRTQGETLIKSGREYRWKEHDSLTIRGNKWFRHSQSKGGYPIDFVMEFYGKSFPEAVQLLTGESGEGQTEATTTPPTEFHLPLHNRTADRAIQYLCESRGLNKTLVEAFLLSGDIYEDAKRHNVVFVGRDQNGIPRYAHVRGTDEPFRQDIAGSDKSYPFRYEGNGSQLFVFEAPIDLLSFICLYPKDWQTRSYLALGGVSGKALDHFLSERKDICQVFFCLDSDTAGNEASLRLAQNIPDGLSVIRLVPARKDWNDVLRQQTDIPNRKFIAETITLKEVPVVQPVPMLRMADVELTSVEWLWFPYIPFGKLTIIQGNPGEGKTYFAMRLAAACTNRKPLPGMETLEPFNIIYQTAEDGLGDTVKPRLMEADADLEKVLVIDDRDTPLTLADERIEKAIRENHTRLVIIDPVQAFLGADVDMNRANEVRPIFRSLGDIAQDTGCAIVLIGHLNKAAGTQSTYRGLGSIDITAAVRSLLFIGKLKDSPTTRVLIHEKSSLAPPGQSLAFSLGDEKGFSWIGAYDITADELLAGTDTAKTESKTAQAEALILELLADGRKMPSAELEKAVNDRGISSRTMRTAKSRIGDRLVTEKNGASWICHLRE</sequence>
<dbReference type="EMBL" id="JAJCJK010000019">
    <property type="protein sequence ID" value="MCB6939088.1"/>
    <property type="molecule type" value="Genomic_DNA"/>
</dbReference>
<dbReference type="AlphaFoldDB" id="A0AAP2QL20"/>
<dbReference type="Gene3D" id="3.40.50.300">
    <property type="entry name" value="P-loop containing nucleotide triphosphate hydrolases"/>
    <property type="match status" value="1"/>
</dbReference>
<feature type="domain" description="DUF3991" evidence="1">
    <location>
        <begin position="112"/>
        <end position="181"/>
    </location>
</feature>
<dbReference type="RefSeq" id="WP_208037630.1">
    <property type="nucleotide sequence ID" value="NZ_JAJCJK010000019.1"/>
</dbReference>
<organism evidence="3 4">
    <name type="scientific">Agathobacter rectalis</name>
    <dbReference type="NCBI Taxonomy" id="39491"/>
    <lineage>
        <taxon>Bacteria</taxon>
        <taxon>Bacillati</taxon>
        <taxon>Bacillota</taxon>
        <taxon>Clostridia</taxon>
        <taxon>Lachnospirales</taxon>
        <taxon>Lachnospiraceae</taxon>
        <taxon>Agathobacter</taxon>
    </lineage>
</organism>
<dbReference type="InterPro" id="IPR027417">
    <property type="entry name" value="P-loop_NTPase"/>
</dbReference>
<evidence type="ECO:0000313" key="4">
    <source>
        <dbReference type="Proteomes" id="UP001197741"/>
    </source>
</evidence>
<dbReference type="Pfam" id="PF13481">
    <property type="entry name" value="AAA_25"/>
    <property type="match status" value="1"/>
</dbReference>
<dbReference type="Proteomes" id="UP001197741">
    <property type="component" value="Unassembled WGS sequence"/>
</dbReference>
<dbReference type="InterPro" id="IPR025054">
    <property type="entry name" value="DUF3991"/>
</dbReference>
<proteinExistence type="predicted"/>
<name>A0AAP2QL20_9FIRM</name>
<dbReference type="EMBL" id="JAJCJQ010000007">
    <property type="protein sequence ID" value="MCB6960653.1"/>
    <property type="molecule type" value="Genomic_DNA"/>
</dbReference>
<accession>A0AAP2QL20</accession>
<reference evidence="3" key="1">
    <citation type="submission" date="2021-10" db="EMBL/GenBank/DDBJ databases">
        <title>Collection of gut derived symbiotic bacterial strains cultured from healthy donors.</title>
        <authorList>
            <person name="Lin H."/>
            <person name="Littmann E."/>
            <person name="Kohout C."/>
            <person name="Pamer E.G."/>
        </authorList>
    </citation>
    <scope>NUCLEOTIDE SEQUENCE</scope>
    <source>
        <strain evidence="3">DFI.7.28A</strain>
        <strain evidence="2">DFI.9.42</strain>
    </source>
</reference>
<comment type="caution">
    <text evidence="3">The sequence shown here is derived from an EMBL/GenBank/DDBJ whole genome shotgun (WGS) entry which is preliminary data.</text>
</comment>
<gene>
    <name evidence="2" type="ORF">LIZ56_11820</name>
    <name evidence="3" type="ORF">LIZ82_07085</name>
</gene>
<dbReference type="CDD" id="cd01029">
    <property type="entry name" value="TOPRIM_primases"/>
    <property type="match status" value="1"/>
</dbReference>
<evidence type="ECO:0000313" key="3">
    <source>
        <dbReference type="EMBL" id="MCB6960653.1"/>
    </source>
</evidence>